<evidence type="ECO:0000256" key="4">
    <source>
        <dbReference type="ARBA" id="ARBA00022490"/>
    </source>
</evidence>
<evidence type="ECO:0000256" key="9">
    <source>
        <dbReference type="ARBA" id="ARBA00022842"/>
    </source>
</evidence>
<evidence type="ECO:0000256" key="5">
    <source>
        <dbReference type="ARBA" id="ARBA00022694"/>
    </source>
</evidence>
<keyword evidence="6" id="KW-0479">Metal-binding</keyword>
<reference evidence="12" key="1">
    <citation type="submission" date="2016-10" db="EMBL/GenBank/DDBJ databases">
        <authorList>
            <person name="Varghese N."/>
            <person name="Submissions S."/>
        </authorList>
    </citation>
    <scope>NUCLEOTIDE SEQUENCE [LARGE SCALE GENOMIC DNA]</scope>
    <source>
        <strain evidence="12">DSM 100420</strain>
    </source>
</reference>
<dbReference type="STRING" id="1244108.SAMN05444004_10118"/>
<dbReference type="PANTHER" id="PTHR33540:SF2">
    <property type="entry name" value="TRNA THREONYLCARBAMOYLADENOSINE BIOSYNTHESIS PROTEIN TSAE"/>
    <property type="match status" value="1"/>
</dbReference>
<dbReference type="GO" id="GO:0005524">
    <property type="term" value="F:ATP binding"/>
    <property type="evidence" value="ECO:0007669"/>
    <property type="project" value="UniProtKB-KW"/>
</dbReference>
<keyword evidence="4" id="KW-0963">Cytoplasm</keyword>
<evidence type="ECO:0000256" key="2">
    <source>
        <dbReference type="ARBA" id="ARBA00007599"/>
    </source>
</evidence>
<protein>
    <recommendedName>
        <fullName evidence="3">tRNA threonylcarbamoyladenosine biosynthesis protein TsaE</fullName>
    </recommendedName>
    <alternativeName>
        <fullName evidence="10">t(6)A37 threonylcarbamoyladenosine biosynthesis protein TsaE</fullName>
    </alternativeName>
</protein>
<name>A0A1H3IJJ6_9RHOB</name>
<evidence type="ECO:0000256" key="8">
    <source>
        <dbReference type="ARBA" id="ARBA00022840"/>
    </source>
</evidence>
<comment type="similarity">
    <text evidence="2">Belongs to the TsaE family.</text>
</comment>
<dbReference type="Gene3D" id="3.40.50.300">
    <property type="entry name" value="P-loop containing nucleotide triphosphate hydrolases"/>
    <property type="match status" value="1"/>
</dbReference>
<dbReference type="GO" id="GO:0046872">
    <property type="term" value="F:metal ion binding"/>
    <property type="evidence" value="ECO:0007669"/>
    <property type="project" value="UniProtKB-KW"/>
</dbReference>
<dbReference type="OrthoDB" id="9800307at2"/>
<keyword evidence="5" id="KW-0819">tRNA processing</keyword>
<evidence type="ECO:0000313" key="12">
    <source>
        <dbReference type="Proteomes" id="UP000198914"/>
    </source>
</evidence>
<dbReference type="Proteomes" id="UP000198914">
    <property type="component" value="Unassembled WGS sequence"/>
</dbReference>
<evidence type="ECO:0000256" key="6">
    <source>
        <dbReference type="ARBA" id="ARBA00022723"/>
    </source>
</evidence>
<sequence length="163" mass="17623">MTGSTFICILPDSAATEAMAQALAERVAPGDVFLLHGPVGAGKTALSRAMITALRARAGLPREDVPSPTFTLVQTYDVGAFDVWHADLYRLSGPDAVTELGLDEAFETALCLIEWPDRLGLDRPQAAIDIMLDATPDDRRRLTITGPRATMDRLRPAFARGMK</sequence>
<dbReference type="RefSeq" id="WP_092640435.1">
    <property type="nucleotide sequence ID" value="NZ_FNPX01000001.1"/>
</dbReference>
<dbReference type="GO" id="GO:0002949">
    <property type="term" value="P:tRNA threonylcarbamoyladenosine modification"/>
    <property type="evidence" value="ECO:0007669"/>
    <property type="project" value="InterPro"/>
</dbReference>
<evidence type="ECO:0000256" key="7">
    <source>
        <dbReference type="ARBA" id="ARBA00022741"/>
    </source>
</evidence>
<dbReference type="EMBL" id="FNPX01000001">
    <property type="protein sequence ID" value="SDY27449.1"/>
    <property type="molecule type" value="Genomic_DNA"/>
</dbReference>
<comment type="subcellular location">
    <subcellularLocation>
        <location evidence="1">Cytoplasm</location>
    </subcellularLocation>
</comment>
<dbReference type="AlphaFoldDB" id="A0A1H3IJJ6"/>
<evidence type="ECO:0000256" key="1">
    <source>
        <dbReference type="ARBA" id="ARBA00004496"/>
    </source>
</evidence>
<dbReference type="NCBIfam" id="TIGR00150">
    <property type="entry name" value="T6A_YjeE"/>
    <property type="match status" value="1"/>
</dbReference>
<proteinExistence type="inferred from homology"/>
<evidence type="ECO:0000313" key="11">
    <source>
        <dbReference type="EMBL" id="SDY27449.1"/>
    </source>
</evidence>
<dbReference type="InterPro" id="IPR003442">
    <property type="entry name" value="T6A_TsaE"/>
</dbReference>
<keyword evidence="9" id="KW-0460">Magnesium</keyword>
<evidence type="ECO:0000256" key="10">
    <source>
        <dbReference type="ARBA" id="ARBA00032441"/>
    </source>
</evidence>
<dbReference type="PANTHER" id="PTHR33540">
    <property type="entry name" value="TRNA THREONYLCARBAMOYLADENOSINE BIOSYNTHESIS PROTEIN TSAE"/>
    <property type="match status" value="1"/>
</dbReference>
<keyword evidence="12" id="KW-1185">Reference proteome</keyword>
<dbReference type="GO" id="GO:0005737">
    <property type="term" value="C:cytoplasm"/>
    <property type="evidence" value="ECO:0007669"/>
    <property type="project" value="UniProtKB-SubCell"/>
</dbReference>
<organism evidence="11 12">
    <name type="scientific">Jannaschia faecimaris</name>
    <dbReference type="NCBI Taxonomy" id="1244108"/>
    <lineage>
        <taxon>Bacteria</taxon>
        <taxon>Pseudomonadati</taxon>
        <taxon>Pseudomonadota</taxon>
        <taxon>Alphaproteobacteria</taxon>
        <taxon>Rhodobacterales</taxon>
        <taxon>Roseobacteraceae</taxon>
        <taxon>Jannaschia</taxon>
    </lineage>
</organism>
<dbReference type="InterPro" id="IPR027417">
    <property type="entry name" value="P-loop_NTPase"/>
</dbReference>
<accession>A0A1H3IJJ6</accession>
<dbReference type="SUPFAM" id="SSF52540">
    <property type="entry name" value="P-loop containing nucleoside triphosphate hydrolases"/>
    <property type="match status" value="1"/>
</dbReference>
<dbReference type="Pfam" id="PF02367">
    <property type="entry name" value="TsaE"/>
    <property type="match status" value="1"/>
</dbReference>
<evidence type="ECO:0000256" key="3">
    <source>
        <dbReference type="ARBA" id="ARBA00019010"/>
    </source>
</evidence>
<gene>
    <name evidence="11" type="ORF">SAMN05444004_10118</name>
</gene>
<keyword evidence="7" id="KW-0547">Nucleotide-binding</keyword>
<keyword evidence="8" id="KW-0067">ATP-binding</keyword>